<organism evidence="2 3">
    <name type="scientific">Pseudonocardia adelaidensis</name>
    <dbReference type="NCBI Taxonomy" id="648754"/>
    <lineage>
        <taxon>Bacteria</taxon>
        <taxon>Bacillati</taxon>
        <taxon>Actinomycetota</taxon>
        <taxon>Actinomycetes</taxon>
        <taxon>Pseudonocardiales</taxon>
        <taxon>Pseudonocardiaceae</taxon>
        <taxon>Pseudonocardia</taxon>
    </lineage>
</organism>
<dbReference type="RefSeq" id="WP_345603898.1">
    <property type="nucleotide sequence ID" value="NZ_BAABJO010000004.1"/>
</dbReference>
<gene>
    <name evidence="2" type="ORF">GCM10023320_13230</name>
</gene>
<reference evidence="3" key="1">
    <citation type="journal article" date="2019" name="Int. J. Syst. Evol. Microbiol.">
        <title>The Global Catalogue of Microorganisms (GCM) 10K type strain sequencing project: providing services to taxonomists for standard genome sequencing and annotation.</title>
        <authorList>
            <consortium name="The Broad Institute Genomics Platform"/>
            <consortium name="The Broad Institute Genome Sequencing Center for Infectious Disease"/>
            <person name="Wu L."/>
            <person name="Ma J."/>
        </authorList>
    </citation>
    <scope>NUCLEOTIDE SEQUENCE [LARGE SCALE GENOMIC DNA]</scope>
    <source>
        <strain evidence="3">JCM 18302</strain>
    </source>
</reference>
<keyword evidence="3" id="KW-1185">Reference proteome</keyword>
<keyword evidence="1" id="KW-1133">Transmembrane helix</keyword>
<evidence type="ECO:0000313" key="3">
    <source>
        <dbReference type="Proteomes" id="UP001500804"/>
    </source>
</evidence>
<protein>
    <submittedName>
        <fullName evidence="2">Uncharacterized protein</fullName>
    </submittedName>
</protein>
<feature type="transmembrane region" description="Helical" evidence="1">
    <location>
        <begin position="22"/>
        <end position="42"/>
    </location>
</feature>
<feature type="transmembrane region" description="Helical" evidence="1">
    <location>
        <begin position="48"/>
        <end position="65"/>
    </location>
</feature>
<accession>A0ABP9NDI0</accession>
<dbReference type="Proteomes" id="UP001500804">
    <property type="component" value="Unassembled WGS sequence"/>
</dbReference>
<proteinExistence type="predicted"/>
<dbReference type="EMBL" id="BAABJO010000004">
    <property type="protein sequence ID" value="GAA5115058.1"/>
    <property type="molecule type" value="Genomic_DNA"/>
</dbReference>
<evidence type="ECO:0000313" key="2">
    <source>
        <dbReference type="EMBL" id="GAA5115058.1"/>
    </source>
</evidence>
<evidence type="ECO:0000256" key="1">
    <source>
        <dbReference type="SAM" id="Phobius"/>
    </source>
</evidence>
<sequence>MTPGGDEREDARTARDPSLVDALVPLLALVILIGGSPALFGLDALDGRIQVALVLCAMVAALLALENGHRWEDVQAAGRRPARW</sequence>
<name>A0ABP9NDI0_9PSEU</name>
<keyword evidence="1" id="KW-0812">Transmembrane</keyword>
<comment type="caution">
    <text evidence="2">The sequence shown here is derived from an EMBL/GenBank/DDBJ whole genome shotgun (WGS) entry which is preliminary data.</text>
</comment>
<keyword evidence="1" id="KW-0472">Membrane</keyword>